<evidence type="ECO:0000256" key="6">
    <source>
        <dbReference type="ARBA" id="ARBA00022833"/>
    </source>
</evidence>
<dbReference type="FunFam" id="3.30.160.60:FF:002343">
    <property type="entry name" value="Zinc finger protein 33A"/>
    <property type="match status" value="1"/>
</dbReference>
<dbReference type="PROSITE" id="PS00028">
    <property type="entry name" value="ZINC_FINGER_C2H2_1"/>
    <property type="match status" value="8"/>
</dbReference>
<reference evidence="14 15" key="1">
    <citation type="submission" date="2017-12" db="EMBL/GenBank/DDBJ databases">
        <title>Integrating genomic resources of turbot (Scophthalmus maximus) in depth evaluation of genetic and physical mapping variation across individuals.</title>
        <authorList>
            <person name="Martinez P."/>
        </authorList>
    </citation>
    <scope>NUCLEOTIDE SEQUENCE [LARGE SCALE GENOMIC DNA]</scope>
</reference>
<name>A0A2U9CSD6_SCOMX</name>
<comment type="subcellular location">
    <subcellularLocation>
        <location evidence="1">Nucleus</location>
    </subcellularLocation>
</comment>
<dbReference type="GO" id="GO:0005634">
    <property type="term" value="C:nucleus"/>
    <property type="evidence" value="ECO:0007669"/>
    <property type="project" value="UniProtKB-SubCell"/>
</dbReference>
<dbReference type="Proteomes" id="UP000246464">
    <property type="component" value="Chromosome 19"/>
</dbReference>
<evidence type="ECO:0000256" key="3">
    <source>
        <dbReference type="ARBA" id="ARBA00022723"/>
    </source>
</evidence>
<keyword evidence="5 11" id="KW-0863">Zinc-finger</keyword>
<dbReference type="EMBL" id="CP026261">
    <property type="protein sequence ID" value="AWP19497.1"/>
    <property type="molecule type" value="Genomic_DNA"/>
</dbReference>
<dbReference type="InterPro" id="IPR036236">
    <property type="entry name" value="Znf_C2H2_sf"/>
</dbReference>
<sequence length="668" mass="74350">RRSSSSLADRGTRKRTASCAAPKLTLANCRLQPFLMSDRGPCELIRRGEHLQPAPRTDTRVHRAPLPGGRSAEPPHNERGSLRRHNTHSVGKRARARAFLSLTNCVTDQTSISRSTHRSNCCDRRLIALRTRGHVTVSDWKPIPCAFCGSEHVSDRKVSTLDHDSLLWLAPLAQQRAYTDNHNDSRYQHIKICDSTNSKGIFLLFNQRQHRYSKSRHIVLVRSSRSLLNLTANPKKQADLRPLVMSRGTDSANQLELQGSQSNVSRRELDRTCEIFGSAFPSSIFVSQFYTFYILGVTVGTEPSLPFWCRVFQVTDTLDYIKSDHHVDLQCYYTTELGSANAMSAHLQHNGLESIHMAELRTELNKLRPDSLLLDGGMVKPDPEFVGGALYELQPAEHGTGGGVIVTKTQSPTVRKPRNMQGEKPFSCTQCGKNFSTLGNLKTHQRIHTGERPYSCSQCGKSFGQAGNLKRHQLIHTGQKPYVCAHCPKGFTKADDLRSHQRLHTGERPFICVTCGKSFGQSKELKAHQLSHTGERPFCCQHCGKSFTKETSYRNHVQIHTGEKPFTCSQCGKTFSNSGVLKTHEKIHTGERPFGCTQCGKSFGRLGHLKAHQQIHTGERPYACPHCAKTFSQSGHLKAHEQIHRRERGDTASGGGSSSSSSVGSDSS</sequence>
<dbReference type="GO" id="GO:0000978">
    <property type="term" value="F:RNA polymerase II cis-regulatory region sequence-specific DNA binding"/>
    <property type="evidence" value="ECO:0007669"/>
    <property type="project" value="TreeGrafter"/>
</dbReference>
<dbReference type="GO" id="GO:0000981">
    <property type="term" value="F:DNA-binding transcription factor activity, RNA polymerase II-specific"/>
    <property type="evidence" value="ECO:0007669"/>
    <property type="project" value="TreeGrafter"/>
</dbReference>
<evidence type="ECO:0000256" key="10">
    <source>
        <dbReference type="ARBA" id="ARBA00023242"/>
    </source>
</evidence>
<evidence type="ECO:0000256" key="9">
    <source>
        <dbReference type="ARBA" id="ARBA00023163"/>
    </source>
</evidence>
<keyword evidence="4" id="KW-0677">Repeat</keyword>
<feature type="domain" description="C2H2-type" evidence="13">
    <location>
        <begin position="510"/>
        <end position="537"/>
    </location>
</feature>
<keyword evidence="9" id="KW-0804">Transcription</keyword>
<feature type="domain" description="C2H2-type" evidence="13">
    <location>
        <begin position="566"/>
        <end position="593"/>
    </location>
</feature>
<dbReference type="Pfam" id="PF00096">
    <property type="entry name" value="zf-C2H2"/>
    <property type="match status" value="7"/>
</dbReference>
<evidence type="ECO:0000256" key="1">
    <source>
        <dbReference type="ARBA" id="ARBA00004123"/>
    </source>
</evidence>
<proteinExistence type="inferred from homology"/>
<keyword evidence="3" id="KW-0479">Metal-binding</keyword>
<dbReference type="FunFam" id="3.30.160.60:FF:000688">
    <property type="entry name" value="zinc finger protein 197 isoform X1"/>
    <property type="match status" value="1"/>
</dbReference>
<evidence type="ECO:0000313" key="14">
    <source>
        <dbReference type="EMBL" id="AWP19497.1"/>
    </source>
</evidence>
<evidence type="ECO:0000256" key="8">
    <source>
        <dbReference type="ARBA" id="ARBA00023125"/>
    </source>
</evidence>
<dbReference type="FunFam" id="3.30.160.60:FF:000624">
    <property type="entry name" value="zinc finger protein 697"/>
    <property type="match status" value="1"/>
</dbReference>
<dbReference type="InterPro" id="IPR013087">
    <property type="entry name" value="Znf_C2H2_type"/>
</dbReference>
<feature type="compositionally biased region" description="Low complexity" evidence="12">
    <location>
        <begin position="658"/>
        <end position="668"/>
    </location>
</feature>
<feature type="non-terminal residue" evidence="14">
    <location>
        <position position="1"/>
    </location>
</feature>
<dbReference type="GO" id="GO:0045595">
    <property type="term" value="P:regulation of cell differentiation"/>
    <property type="evidence" value="ECO:0007669"/>
    <property type="project" value="UniProtKB-ARBA"/>
</dbReference>
<protein>
    <submittedName>
        <fullName evidence="14">Putative zinc finger protein 260-like</fullName>
    </submittedName>
</protein>
<evidence type="ECO:0000256" key="2">
    <source>
        <dbReference type="ARBA" id="ARBA00006991"/>
    </source>
</evidence>
<dbReference type="Gene3D" id="3.30.160.60">
    <property type="entry name" value="Classic Zinc Finger"/>
    <property type="match status" value="8"/>
</dbReference>
<dbReference type="FunFam" id="3.30.160.60:FF:002281">
    <property type="match status" value="2"/>
</dbReference>
<dbReference type="PANTHER" id="PTHR23235:SF160">
    <property type="entry name" value="GASTRULA ZINC FINGER PROTEIN XLCGF7.1-LIKE-RELATED"/>
    <property type="match status" value="1"/>
</dbReference>
<evidence type="ECO:0000256" key="12">
    <source>
        <dbReference type="SAM" id="MobiDB-lite"/>
    </source>
</evidence>
<feature type="domain" description="C2H2-type" evidence="13">
    <location>
        <begin position="594"/>
        <end position="621"/>
    </location>
</feature>
<dbReference type="FunFam" id="3.30.160.60:FF:001954">
    <property type="entry name" value="Zinc finger protein 787"/>
    <property type="match status" value="1"/>
</dbReference>
<dbReference type="SMART" id="SM00355">
    <property type="entry name" value="ZnF_C2H2"/>
    <property type="match status" value="8"/>
</dbReference>
<gene>
    <name evidence="14" type="ORF">SMAX5B_020055</name>
</gene>
<dbReference type="FunFam" id="3.30.160.60:FF:000508">
    <property type="entry name" value="Myeloid zinc finger 1"/>
    <property type="match status" value="1"/>
</dbReference>
<dbReference type="GO" id="GO:0000122">
    <property type="term" value="P:negative regulation of transcription by RNA polymerase II"/>
    <property type="evidence" value="ECO:0007669"/>
    <property type="project" value="UniProtKB-ARBA"/>
</dbReference>
<evidence type="ECO:0000256" key="11">
    <source>
        <dbReference type="PROSITE-ProRule" id="PRU00042"/>
    </source>
</evidence>
<keyword evidence="7" id="KW-0805">Transcription regulation</keyword>
<evidence type="ECO:0000256" key="4">
    <source>
        <dbReference type="ARBA" id="ARBA00022737"/>
    </source>
</evidence>
<comment type="similarity">
    <text evidence="2">Belongs to the krueppel C2H2-type zinc-finger protein family.</text>
</comment>
<feature type="domain" description="C2H2-type" evidence="13">
    <location>
        <begin position="622"/>
        <end position="649"/>
    </location>
</feature>
<dbReference type="AlphaFoldDB" id="A0A2U9CSD6"/>
<evidence type="ECO:0000256" key="5">
    <source>
        <dbReference type="ARBA" id="ARBA00022771"/>
    </source>
</evidence>
<feature type="region of interest" description="Disordered" evidence="12">
    <location>
        <begin position="635"/>
        <end position="668"/>
    </location>
</feature>
<dbReference type="FunFam" id="3.30.160.60:FF:000912">
    <property type="entry name" value="Zinc finger protein 660"/>
    <property type="match status" value="1"/>
</dbReference>
<dbReference type="GO" id="GO:0042802">
    <property type="term" value="F:identical protein binding"/>
    <property type="evidence" value="ECO:0007669"/>
    <property type="project" value="UniProtKB-ARBA"/>
</dbReference>
<feature type="domain" description="C2H2-type" evidence="13">
    <location>
        <begin position="426"/>
        <end position="453"/>
    </location>
</feature>
<dbReference type="SUPFAM" id="SSF57667">
    <property type="entry name" value="beta-beta-alpha zinc fingers"/>
    <property type="match status" value="5"/>
</dbReference>
<dbReference type="PROSITE" id="PS50157">
    <property type="entry name" value="ZINC_FINGER_C2H2_2"/>
    <property type="match status" value="8"/>
</dbReference>
<feature type="domain" description="C2H2-type" evidence="13">
    <location>
        <begin position="538"/>
        <end position="565"/>
    </location>
</feature>
<keyword evidence="6" id="KW-0862">Zinc</keyword>
<dbReference type="GO" id="GO:0008270">
    <property type="term" value="F:zinc ion binding"/>
    <property type="evidence" value="ECO:0007669"/>
    <property type="project" value="UniProtKB-KW"/>
</dbReference>
<dbReference type="STRING" id="52904.ENSSMAP00000024225"/>
<evidence type="ECO:0000313" key="15">
    <source>
        <dbReference type="Proteomes" id="UP000246464"/>
    </source>
</evidence>
<organism evidence="14 15">
    <name type="scientific">Scophthalmus maximus</name>
    <name type="common">Turbot</name>
    <name type="synonym">Psetta maxima</name>
    <dbReference type="NCBI Taxonomy" id="52904"/>
    <lineage>
        <taxon>Eukaryota</taxon>
        <taxon>Metazoa</taxon>
        <taxon>Chordata</taxon>
        <taxon>Craniata</taxon>
        <taxon>Vertebrata</taxon>
        <taxon>Euteleostomi</taxon>
        <taxon>Actinopterygii</taxon>
        <taxon>Neopterygii</taxon>
        <taxon>Teleostei</taxon>
        <taxon>Neoteleostei</taxon>
        <taxon>Acanthomorphata</taxon>
        <taxon>Carangaria</taxon>
        <taxon>Pleuronectiformes</taxon>
        <taxon>Pleuronectoidei</taxon>
        <taxon>Scophthalmidae</taxon>
        <taxon>Scophthalmus</taxon>
    </lineage>
</organism>
<accession>A0A2U9CSD6</accession>
<evidence type="ECO:0000256" key="7">
    <source>
        <dbReference type="ARBA" id="ARBA00023015"/>
    </source>
</evidence>
<evidence type="ECO:0000259" key="13">
    <source>
        <dbReference type="PROSITE" id="PS50157"/>
    </source>
</evidence>
<keyword evidence="10" id="KW-0539">Nucleus</keyword>
<keyword evidence="8" id="KW-0238">DNA-binding</keyword>
<feature type="region of interest" description="Disordered" evidence="12">
    <location>
        <begin position="49"/>
        <end position="90"/>
    </location>
</feature>
<feature type="compositionally biased region" description="Basic and acidic residues" evidence="12">
    <location>
        <begin position="638"/>
        <end position="650"/>
    </location>
</feature>
<feature type="domain" description="C2H2-type" evidence="13">
    <location>
        <begin position="482"/>
        <end position="509"/>
    </location>
</feature>
<keyword evidence="15" id="KW-1185">Reference proteome</keyword>
<dbReference type="PANTHER" id="PTHR23235">
    <property type="entry name" value="KRUEPPEL-LIKE TRANSCRIPTION FACTOR"/>
    <property type="match status" value="1"/>
</dbReference>
<feature type="domain" description="C2H2-type" evidence="13">
    <location>
        <begin position="454"/>
        <end position="481"/>
    </location>
</feature>